<sequence>MSVALKRGISAKEETLKCAGRFWRLFPHLLLCLSLVAYAALGALMFERIEGKSGSSSHRDSYRDFLGEVVGIVQRLTGK</sequence>
<keyword evidence="1" id="KW-0472">Membrane</keyword>
<dbReference type="AlphaFoldDB" id="A0A4Z2ES04"/>
<dbReference type="Proteomes" id="UP000314294">
    <property type="component" value="Unassembled WGS sequence"/>
</dbReference>
<name>A0A4Z2ES04_9TELE</name>
<dbReference type="Gene3D" id="1.10.287.70">
    <property type="match status" value="1"/>
</dbReference>
<gene>
    <name evidence="2" type="ORF">EYF80_058136</name>
</gene>
<keyword evidence="1" id="KW-0812">Transmembrane</keyword>
<dbReference type="OrthoDB" id="297496at2759"/>
<reference evidence="2 3" key="1">
    <citation type="submission" date="2019-03" db="EMBL/GenBank/DDBJ databases">
        <title>First draft genome of Liparis tanakae, snailfish: a comprehensive survey of snailfish specific genes.</title>
        <authorList>
            <person name="Kim W."/>
            <person name="Song I."/>
            <person name="Jeong J.-H."/>
            <person name="Kim D."/>
            <person name="Kim S."/>
            <person name="Ryu S."/>
            <person name="Song J.Y."/>
            <person name="Lee S.K."/>
        </authorList>
    </citation>
    <scope>NUCLEOTIDE SEQUENCE [LARGE SCALE GENOMIC DNA]</scope>
    <source>
        <tissue evidence="2">Muscle</tissue>
    </source>
</reference>
<evidence type="ECO:0000313" key="2">
    <source>
        <dbReference type="EMBL" id="TNN31706.1"/>
    </source>
</evidence>
<proteinExistence type="predicted"/>
<dbReference type="EMBL" id="SRLO01003221">
    <property type="protein sequence ID" value="TNN31706.1"/>
    <property type="molecule type" value="Genomic_DNA"/>
</dbReference>
<keyword evidence="1" id="KW-1133">Transmembrane helix</keyword>
<comment type="caution">
    <text evidence="2">The sequence shown here is derived from an EMBL/GenBank/DDBJ whole genome shotgun (WGS) entry which is preliminary data.</text>
</comment>
<organism evidence="2 3">
    <name type="scientific">Liparis tanakae</name>
    <name type="common">Tanaka's snailfish</name>
    <dbReference type="NCBI Taxonomy" id="230148"/>
    <lineage>
        <taxon>Eukaryota</taxon>
        <taxon>Metazoa</taxon>
        <taxon>Chordata</taxon>
        <taxon>Craniata</taxon>
        <taxon>Vertebrata</taxon>
        <taxon>Euteleostomi</taxon>
        <taxon>Actinopterygii</taxon>
        <taxon>Neopterygii</taxon>
        <taxon>Teleostei</taxon>
        <taxon>Neoteleostei</taxon>
        <taxon>Acanthomorphata</taxon>
        <taxon>Eupercaria</taxon>
        <taxon>Perciformes</taxon>
        <taxon>Cottioidei</taxon>
        <taxon>Cottales</taxon>
        <taxon>Liparidae</taxon>
        <taxon>Liparis</taxon>
    </lineage>
</organism>
<feature type="transmembrane region" description="Helical" evidence="1">
    <location>
        <begin position="25"/>
        <end position="46"/>
    </location>
</feature>
<evidence type="ECO:0000313" key="3">
    <source>
        <dbReference type="Proteomes" id="UP000314294"/>
    </source>
</evidence>
<accession>A0A4Z2ES04</accession>
<evidence type="ECO:0000256" key="1">
    <source>
        <dbReference type="SAM" id="Phobius"/>
    </source>
</evidence>
<keyword evidence="3" id="KW-1185">Reference proteome</keyword>
<protein>
    <submittedName>
        <fullName evidence="2">Uncharacterized protein</fullName>
    </submittedName>
</protein>